<reference evidence="2" key="1">
    <citation type="submission" date="2020-11" db="EMBL/GenBank/DDBJ databases">
        <authorList>
            <consortium name="DOE Joint Genome Institute"/>
            <person name="Ahrendt S."/>
            <person name="Riley R."/>
            <person name="Andreopoulos W."/>
            <person name="Labutti K."/>
            <person name="Pangilinan J."/>
            <person name="Ruiz-Duenas F.J."/>
            <person name="Barrasa J.M."/>
            <person name="Sanchez-Garcia M."/>
            <person name="Camarero S."/>
            <person name="Miyauchi S."/>
            <person name="Serrano A."/>
            <person name="Linde D."/>
            <person name="Babiker R."/>
            <person name="Drula E."/>
            <person name="Ayuso-Fernandez I."/>
            <person name="Pacheco R."/>
            <person name="Padilla G."/>
            <person name="Ferreira P."/>
            <person name="Barriuso J."/>
            <person name="Kellner H."/>
            <person name="Castanera R."/>
            <person name="Alfaro M."/>
            <person name="Ramirez L."/>
            <person name="Pisabarro A.G."/>
            <person name="Kuo A."/>
            <person name="Tritt A."/>
            <person name="Lipzen A."/>
            <person name="He G."/>
            <person name="Yan M."/>
            <person name="Ng V."/>
            <person name="Cullen D."/>
            <person name="Martin F."/>
            <person name="Rosso M.-N."/>
            <person name="Henrissat B."/>
            <person name="Hibbett D."/>
            <person name="Martinez A.T."/>
            <person name="Grigoriev I.V."/>
        </authorList>
    </citation>
    <scope>NUCLEOTIDE SEQUENCE</scope>
    <source>
        <strain evidence="2">MF-IS2</strain>
    </source>
</reference>
<evidence type="ECO:0000313" key="3">
    <source>
        <dbReference type="Proteomes" id="UP000807342"/>
    </source>
</evidence>
<feature type="region of interest" description="Disordered" evidence="1">
    <location>
        <begin position="25"/>
        <end position="71"/>
    </location>
</feature>
<protein>
    <submittedName>
        <fullName evidence="2">Uncharacterized protein</fullName>
    </submittedName>
</protein>
<proteinExistence type="predicted"/>
<gene>
    <name evidence="2" type="ORF">P691DRAFT_778449</name>
</gene>
<feature type="compositionally biased region" description="Polar residues" evidence="1">
    <location>
        <begin position="25"/>
        <end position="48"/>
    </location>
</feature>
<comment type="caution">
    <text evidence="2">The sequence shown here is derived from an EMBL/GenBank/DDBJ whole genome shotgun (WGS) entry which is preliminary data.</text>
</comment>
<evidence type="ECO:0000256" key="1">
    <source>
        <dbReference type="SAM" id="MobiDB-lite"/>
    </source>
</evidence>
<name>A0A9P5X4C0_9AGAR</name>
<accession>A0A9P5X4C0</accession>
<feature type="compositionally biased region" description="Polar residues" evidence="1">
    <location>
        <begin position="58"/>
        <end position="71"/>
    </location>
</feature>
<keyword evidence="3" id="KW-1185">Reference proteome</keyword>
<dbReference type="AlphaFoldDB" id="A0A9P5X4C0"/>
<dbReference type="EMBL" id="MU151398">
    <property type="protein sequence ID" value="KAF9444167.1"/>
    <property type="molecule type" value="Genomic_DNA"/>
</dbReference>
<sequence length="89" mass="9188">MSSNHYFQNAQAFIISGGTWGPTMSSGIDTTTTNHILKDITTPQQSGGAPNPSPAVPTDSNQSKGTPPSQSSLVTAVLSLLDLISSSKL</sequence>
<dbReference type="Proteomes" id="UP000807342">
    <property type="component" value="Unassembled WGS sequence"/>
</dbReference>
<evidence type="ECO:0000313" key="2">
    <source>
        <dbReference type="EMBL" id="KAF9444167.1"/>
    </source>
</evidence>
<organism evidence="2 3">
    <name type="scientific">Macrolepiota fuliginosa MF-IS2</name>
    <dbReference type="NCBI Taxonomy" id="1400762"/>
    <lineage>
        <taxon>Eukaryota</taxon>
        <taxon>Fungi</taxon>
        <taxon>Dikarya</taxon>
        <taxon>Basidiomycota</taxon>
        <taxon>Agaricomycotina</taxon>
        <taxon>Agaricomycetes</taxon>
        <taxon>Agaricomycetidae</taxon>
        <taxon>Agaricales</taxon>
        <taxon>Agaricineae</taxon>
        <taxon>Agaricaceae</taxon>
        <taxon>Macrolepiota</taxon>
    </lineage>
</organism>